<name>A0ACC2FIS7_DALPE</name>
<comment type="caution">
    <text evidence="1">The sequence shown here is derived from an EMBL/GenBank/DDBJ whole genome shotgun (WGS) entry which is preliminary data.</text>
</comment>
<proteinExistence type="predicted"/>
<organism evidence="1 2">
    <name type="scientific">Dallia pectoralis</name>
    <name type="common">Alaska blackfish</name>
    <dbReference type="NCBI Taxonomy" id="75939"/>
    <lineage>
        <taxon>Eukaryota</taxon>
        <taxon>Metazoa</taxon>
        <taxon>Chordata</taxon>
        <taxon>Craniata</taxon>
        <taxon>Vertebrata</taxon>
        <taxon>Euteleostomi</taxon>
        <taxon>Actinopterygii</taxon>
        <taxon>Neopterygii</taxon>
        <taxon>Teleostei</taxon>
        <taxon>Protacanthopterygii</taxon>
        <taxon>Esociformes</taxon>
        <taxon>Umbridae</taxon>
        <taxon>Dallia</taxon>
    </lineage>
</organism>
<reference evidence="1" key="1">
    <citation type="submission" date="2021-05" db="EMBL/GenBank/DDBJ databases">
        <authorList>
            <person name="Pan Q."/>
            <person name="Jouanno E."/>
            <person name="Zahm M."/>
            <person name="Klopp C."/>
            <person name="Cabau C."/>
            <person name="Louis A."/>
            <person name="Berthelot C."/>
            <person name="Parey E."/>
            <person name="Roest Crollius H."/>
            <person name="Montfort J."/>
            <person name="Robinson-Rechavi M."/>
            <person name="Bouchez O."/>
            <person name="Lampietro C."/>
            <person name="Lopez Roques C."/>
            <person name="Donnadieu C."/>
            <person name="Postlethwait J."/>
            <person name="Bobe J."/>
            <person name="Dillon D."/>
            <person name="Chandos A."/>
            <person name="von Hippel F."/>
            <person name="Guiguen Y."/>
        </authorList>
    </citation>
    <scope>NUCLEOTIDE SEQUENCE</scope>
    <source>
        <strain evidence="1">YG-Jan2019</strain>
    </source>
</reference>
<sequence length="111" mass="12482">MAASRRKPEEKFQRAHCITLVPAGRWMITHHPNGPINGPGRNKQQRRLIICLFTKDTVLQNIHIVRFFHRNVLEGCGCVTVGRNRDATVGGAYLARIALGYGTLDRCSIML</sequence>
<gene>
    <name evidence="1" type="ORF">DPEC_G00295560</name>
</gene>
<protein>
    <submittedName>
        <fullName evidence="1">Uncharacterized protein</fullName>
    </submittedName>
</protein>
<accession>A0ACC2FIS7</accession>
<dbReference type="EMBL" id="CM055754">
    <property type="protein sequence ID" value="KAJ7991267.1"/>
    <property type="molecule type" value="Genomic_DNA"/>
</dbReference>
<evidence type="ECO:0000313" key="2">
    <source>
        <dbReference type="Proteomes" id="UP001157502"/>
    </source>
</evidence>
<evidence type="ECO:0000313" key="1">
    <source>
        <dbReference type="EMBL" id="KAJ7991267.1"/>
    </source>
</evidence>
<keyword evidence="2" id="KW-1185">Reference proteome</keyword>
<dbReference type="Proteomes" id="UP001157502">
    <property type="component" value="Chromosome 27"/>
</dbReference>